<accession>A0A284S596</accession>
<reference evidence="3" key="1">
    <citation type="journal article" date="2017" name="Nat. Ecol. Evol.">
        <title>Genome expansion and lineage-specific genetic innovations in the forest pathogenic fungi Armillaria.</title>
        <authorList>
            <person name="Sipos G."/>
            <person name="Prasanna A.N."/>
            <person name="Walter M.C."/>
            <person name="O'Connor E."/>
            <person name="Balint B."/>
            <person name="Krizsan K."/>
            <person name="Kiss B."/>
            <person name="Hess J."/>
            <person name="Varga T."/>
            <person name="Slot J."/>
            <person name="Riley R."/>
            <person name="Boka B."/>
            <person name="Rigling D."/>
            <person name="Barry K."/>
            <person name="Lee J."/>
            <person name="Mihaltcheva S."/>
            <person name="LaButti K."/>
            <person name="Lipzen A."/>
            <person name="Waldron R."/>
            <person name="Moloney N.M."/>
            <person name="Sperisen C."/>
            <person name="Kredics L."/>
            <person name="Vagvoelgyi C."/>
            <person name="Patrignani A."/>
            <person name="Fitzpatrick D."/>
            <person name="Nagy I."/>
            <person name="Doyle S."/>
            <person name="Anderson J.B."/>
            <person name="Grigoriev I.V."/>
            <person name="Gueldener U."/>
            <person name="Muensterkoetter M."/>
            <person name="Nagy L.G."/>
        </authorList>
    </citation>
    <scope>NUCLEOTIDE SEQUENCE [LARGE SCALE GENOMIC DNA]</scope>
    <source>
        <strain evidence="3">C18/9</strain>
    </source>
</reference>
<evidence type="ECO:0000256" key="1">
    <source>
        <dbReference type="SAM" id="Coils"/>
    </source>
</evidence>
<dbReference type="OMA" id="LAKWHEW"/>
<sequence length="265" mass="30736">MKSSQVPNHEFLLFYAEDLRNIYGREAVIRIERFSDSAPPQPLLEPHVNISAPSLQPLIAVKDYDVLSTLTFNDNSTFSAEEAAMIAMIASDADDEYSVLSHQCYWYARVIYNIILETQVGKYTKTPLEDDKRMGRRGRVKIVNDAASNILIPPSDTSKQLAQTYLAKWHEWQEDIKERIKEKEALLRREEAARRVAEAVAEGERREKLEAQQREEAVLQREESLLRKLQRKDEELARKQKELDDYKRDQVLRMDRASSSRPNAI</sequence>
<dbReference type="STRING" id="47428.A0A284S596"/>
<keyword evidence="3" id="KW-1185">Reference proteome</keyword>
<keyword evidence="1" id="KW-0175">Coiled coil</keyword>
<evidence type="ECO:0000313" key="2">
    <source>
        <dbReference type="EMBL" id="SJL16126.1"/>
    </source>
</evidence>
<dbReference type="AlphaFoldDB" id="A0A284S596"/>
<name>A0A284S596_ARMOS</name>
<dbReference type="OrthoDB" id="3004870at2759"/>
<proteinExistence type="predicted"/>
<organism evidence="2 3">
    <name type="scientific">Armillaria ostoyae</name>
    <name type="common">Armillaria root rot fungus</name>
    <dbReference type="NCBI Taxonomy" id="47428"/>
    <lineage>
        <taxon>Eukaryota</taxon>
        <taxon>Fungi</taxon>
        <taxon>Dikarya</taxon>
        <taxon>Basidiomycota</taxon>
        <taxon>Agaricomycotina</taxon>
        <taxon>Agaricomycetes</taxon>
        <taxon>Agaricomycetidae</taxon>
        <taxon>Agaricales</taxon>
        <taxon>Marasmiineae</taxon>
        <taxon>Physalacriaceae</taxon>
        <taxon>Armillaria</taxon>
    </lineage>
</organism>
<dbReference type="EMBL" id="FUEG01000033">
    <property type="protein sequence ID" value="SJL16126.1"/>
    <property type="molecule type" value="Genomic_DNA"/>
</dbReference>
<feature type="coiled-coil region" evidence="1">
    <location>
        <begin position="173"/>
        <end position="249"/>
    </location>
</feature>
<evidence type="ECO:0000313" key="3">
    <source>
        <dbReference type="Proteomes" id="UP000219338"/>
    </source>
</evidence>
<dbReference type="Proteomes" id="UP000219338">
    <property type="component" value="Unassembled WGS sequence"/>
</dbReference>
<gene>
    <name evidence="2" type="ORF">ARMOST_19645</name>
</gene>
<protein>
    <submittedName>
        <fullName evidence="2">Uncharacterized protein</fullName>
    </submittedName>
</protein>